<comment type="caution">
    <text evidence="1">The sequence shown here is derived from an EMBL/GenBank/DDBJ whole genome shotgun (WGS) entry which is preliminary data.</text>
</comment>
<dbReference type="RefSeq" id="WP_337716359.1">
    <property type="nucleotide sequence ID" value="NZ_JBBEUB010000003.1"/>
</dbReference>
<keyword evidence="2" id="KW-1185">Reference proteome</keyword>
<gene>
    <name evidence="1" type="ORF">WAE58_10340</name>
</gene>
<dbReference type="Proteomes" id="UP001378956">
    <property type="component" value="Unassembled WGS sequence"/>
</dbReference>
<sequence length="306" mass="33997">MKIIFSFLLSVFVCFSCLSQTQKIELKLTKGQTYTQKTVANTIVKQTMNGQAINIDLTITGQMKYVVTDDIAGIYSMDVSYVNLSMKIVHPGGESTFDSEKNDEKDILSSVFGMMKNKSFQIKMTKAGKITEVKNVEALYAGVFEKFPQLTAEQKEQMRSKIMQSYGDKAFKGNLEMLSAVFPDRAVAKGDTWNVKTELEAGMSATLDGVYKLDEITATEFVVSGASMFATKNKDVYTETNGMPIKYNLAGTMNSVIKIDKNTGWIIEGKINQNIKGSMEIKANDKMPEGVTIPMEMTSDMVFTDK</sequence>
<dbReference type="InterPro" id="IPR046230">
    <property type="entry name" value="DUF6263"/>
</dbReference>
<proteinExistence type="predicted"/>
<organism evidence="1 2">
    <name type="scientific">Pedobacter panaciterrae</name>
    <dbReference type="NCBI Taxonomy" id="363849"/>
    <lineage>
        <taxon>Bacteria</taxon>
        <taxon>Pseudomonadati</taxon>
        <taxon>Bacteroidota</taxon>
        <taxon>Sphingobacteriia</taxon>
        <taxon>Sphingobacteriales</taxon>
        <taxon>Sphingobacteriaceae</taxon>
        <taxon>Pedobacter</taxon>
    </lineage>
</organism>
<name>A0ABU8NKW0_9SPHI</name>
<evidence type="ECO:0000313" key="2">
    <source>
        <dbReference type="Proteomes" id="UP001378956"/>
    </source>
</evidence>
<evidence type="ECO:0000313" key="1">
    <source>
        <dbReference type="EMBL" id="MEJ2902826.1"/>
    </source>
</evidence>
<dbReference type="EMBL" id="JBBEUB010000003">
    <property type="protein sequence ID" value="MEJ2902826.1"/>
    <property type="molecule type" value="Genomic_DNA"/>
</dbReference>
<dbReference type="Pfam" id="PF19777">
    <property type="entry name" value="DUF6263"/>
    <property type="match status" value="1"/>
</dbReference>
<reference evidence="1 2" key="1">
    <citation type="submission" date="2024-03" db="EMBL/GenBank/DDBJ databases">
        <title>Sequence of Lycoming College Course Isolates.</title>
        <authorList>
            <person name="Plotts O."/>
            <person name="Newman J."/>
        </authorList>
    </citation>
    <scope>NUCLEOTIDE SEQUENCE [LARGE SCALE GENOMIC DNA]</scope>
    <source>
        <strain evidence="1 2">CJB-3</strain>
    </source>
</reference>
<accession>A0ABU8NKW0</accession>
<protein>
    <submittedName>
        <fullName evidence="1">DUF6263 family protein</fullName>
    </submittedName>
</protein>